<organism evidence="1 2">
    <name type="scientific">Photobacterium toruni</name>
    <dbReference type="NCBI Taxonomy" id="1935446"/>
    <lineage>
        <taxon>Bacteria</taxon>
        <taxon>Pseudomonadati</taxon>
        <taxon>Pseudomonadota</taxon>
        <taxon>Gammaproteobacteria</taxon>
        <taxon>Vibrionales</taxon>
        <taxon>Vibrionaceae</taxon>
        <taxon>Photobacterium</taxon>
    </lineage>
</organism>
<reference evidence="1 2" key="1">
    <citation type="submission" date="2024-01" db="EMBL/GenBank/DDBJ databases">
        <title>Active colonisers of the gastrointestinal tract of Atlantic salmon farmed in a warm water region.</title>
        <authorList>
            <person name="Bowman J.P."/>
        </authorList>
    </citation>
    <scope>NUCLEOTIDE SEQUENCE [LARGE SCALE GENOMIC DNA]</scope>
    <source>
        <strain evidence="1 2">S3MW1</strain>
    </source>
</reference>
<comment type="caution">
    <text evidence="1">The sequence shown here is derived from an EMBL/GenBank/DDBJ whole genome shotgun (WGS) entry which is preliminary data.</text>
</comment>
<evidence type="ECO:0000313" key="2">
    <source>
        <dbReference type="Proteomes" id="UP001306119"/>
    </source>
</evidence>
<evidence type="ECO:0000313" key="1">
    <source>
        <dbReference type="EMBL" id="MEC6830487.1"/>
    </source>
</evidence>
<dbReference type="RefSeq" id="WP_327773892.1">
    <property type="nucleotide sequence ID" value="NZ_JAYXUG010000001.1"/>
</dbReference>
<accession>A0ABU6L1X0</accession>
<gene>
    <name evidence="1" type="ORF">VXS06_01755</name>
</gene>
<keyword evidence="2" id="KW-1185">Reference proteome</keyword>
<protein>
    <submittedName>
        <fullName evidence="1">Uncharacterized protein</fullName>
    </submittedName>
</protein>
<dbReference type="EMBL" id="JAYXUG010000001">
    <property type="protein sequence ID" value="MEC6830487.1"/>
    <property type="molecule type" value="Genomic_DNA"/>
</dbReference>
<proteinExistence type="predicted"/>
<dbReference type="Proteomes" id="UP001306119">
    <property type="component" value="Unassembled WGS sequence"/>
</dbReference>
<sequence>MISFNDFYKQQQQLKESLISIESIFQKVTLDQEGKAYRLRATTKQGTEIDILTDLENLLTPTFLMNLKRQAVV</sequence>
<name>A0ABU6L1X0_9GAMM</name>